<dbReference type="Proteomes" id="UP000649617">
    <property type="component" value="Unassembled WGS sequence"/>
</dbReference>
<dbReference type="EMBL" id="CAJNIZ010014061">
    <property type="protein sequence ID" value="CAE7357592.1"/>
    <property type="molecule type" value="Genomic_DNA"/>
</dbReference>
<protein>
    <recommendedName>
        <fullName evidence="3">TIR domain-containing protein</fullName>
    </recommendedName>
</protein>
<comment type="caution">
    <text evidence="1">The sequence shown here is derived from an EMBL/GenBank/DDBJ whole genome shotgun (WGS) entry which is preliminary data.</text>
</comment>
<accession>A0A812Q4M5</accession>
<sequence>MMMERGVYGLAGFLKASKELRILWSEPYLSRLWCVFEVAAYRTANPSGKITLAPLFVEAAVA</sequence>
<dbReference type="AlphaFoldDB" id="A0A812Q4M5"/>
<feature type="non-terminal residue" evidence="1">
    <location>
        <position position="62"/>
    </location>
</feature>
<evidence type="ECO:0008006" key="3">
    <source>
        <dbReference type="Google" id="ProtNLM"/>
    </source>
</evidence>
<keyword evidence="2" id="KW-1185">Reference proteome</keyword>
<gene>
    <name evidence="1" type="ORF">SPIL2461_LOCUS8524</name>
</gene>
<feature type="non-terminal residue" evidence="1">
    <location>
        <position position="1"/>
    </location>
</feature>
<organism evidence="1 2">
    <name type="scientific">Symbiodinium pilosum</name>
    <name type="common">Dinoflagellate</name>
    <dbReference type="NCBI Taxonomy" id="2952"/>
    <lineage>
        <taxon>Eukaryota</taxon>
        <taxon>Sar</taxon>
        <taxon>Alveolata</taxon>
        <taxon>Dinophyceae</taxon>
        <taxon>Suessiales</taxon>
        <taxon>Symbiodiniaceae</taxon>
        <taxon>Symbiodinium</taxon>
    </lineage>
</organism>
<dbReference type="OrthoDB" id="410158at2759"/>
<evidence type="ECO:0000313" key="1">
    <source>
        <dbReference type="EMBL" id="CAE7357592.1"/>
    </source>
</evidence>
<proteinExistence type="predicted"/>
<name>A0A812Q4M5_SYMPI</name>
<reference evidence="1" key="1">
    <citation type="submission" date="2021-02" db="EMBL/GenBank/DDBJ databases">
        <authorList>
            <person name="Dougan E. K."/>
            <person name="Rhodes N."/>
            <person name="Thang M."/>
            <person name="Chan C."/>
        </authorList>
    </citation>
    <scope>NUCLEOTIDE SEQUENCE</scope>
</reference>
<evidence type="ECO:0000313" key="2">
    <source>
        <dbReference type="Proteomes" id="UP000649617"/>
    </source>
</evidence>